<sequence length="567" mass="64358">MKKIFCYIAIGLLTGSITSCSKFLEENNLSGITAENFYTDVAGYESLVRSCYASLRSIYDINPTLFEYGTDIMTRGEIEPVSGTVGDLVIRATALNEYKTLTADNSAVDRFFKSAYSGIQRCNTAINRANDIPDLSNELRDRRLAEVRFIRAYYYYLLVENFGNVPIVEEEINTAITHFEPKSEQEVYQFIVSDLEHSVAGADITTSDFGRVTRDASKHLLSLIYLTRGYKAFGTATDFTKAAELAEEIIGAGVYTLQPTFSAVFDPENQQNKEVLFSVQYDPSSLKPSLGTGNGQNVLFGWRQWREAGFHEETEIYNRRLSDFMPTQFLYTLYDTHKDTRYDATFISQFYATKDDVKGNSPIQAGDLRFYFPYPDQEFSAEDEAELKASNPNVEVVRFDAWKQDFDGIGGKMKFPMIGKFFDPEATAFGNSENNHRSSRDIFIFRLSETYLIAAEACLKAGQAAKAAEMLNVVRNRAAVVGQSLSISVADVTIDFILDERAREQAGEYKRWLDLKRTRRLERAFEHNILTKMVNPSGTVDEKYYLRPIPQTVIDRDTEEYPQNDGY</sequence>
<feature type="domain" description="SusD-like N-terminal" evidence="7">
    <location>
        <begin position="99"/>
        <end position="226"/>
    </location>
</feature>
<dbReference type="InterPro" id="IPR011990">
    <property type="entry name" value="TPR-like_helical_dom_sf"/>
</dbReference>
<dbReference type="EMBL" id="JACNYL010000004">
    <property type="protein sequence ID" value="MBD1423269.1"/>
    <property type="molecule type" value="Genomic_DNA"/>
</dbReference>
<evidence type="ECO:0000259" key="7">
    <source>
        <dbReference type="Pfam" id="PF14322"/>
    </source>
</evidence>
<dbReference type="RefSeq" id="WP_190315068.1">
    <property type="nucleotide sequence ID" value="NZ_JACNYL010000004.1"/>
</dbReference>
<evidence type="ECO:0000256" key="5">
    <source>
        <dbReference type="ARBA" id="ARBA00023237"/>
    </source>
</evidence>
<comment type="caution">
    <text evidence="8">The sequence shown here is derived from an EMBL/GenBank/DDBJ whole genome shotgun (WGS) entry which is preliminary data.</text>
</comment>
<organism evidence="8 9">
    <name type="scientific">Sphingobacterium chuzhouense</name>
    <dbReference type="NCBI Taxonomy" id="1742264"/>
    <lineage>
        <taxon>Bacteria</taxon>
        <taxon>Pseudomonadati</taxon>
        <taxon>Bacteroidota</taxon>
        <taxon>Sphingobacteriia</taxon>
        <taxon>Sphingobacteriales</taxon>
        <taxon>Sphingobacteriaceae</taxon>
        <taxon>Sphingobacterium</taxon>
    </lineage>
</organism>
<dbReference type="Pfam" id="PF14322">
    <property type="entry name" value="SusD-like_3"/>
    <property type="match status" value="1"/>
</dbReference>
<evidence type="ECO:0000256" key="2">
    <source>
        <dbReference type="ARBA" id="ARBA00006275"/>
    </source>
</evidence>
<gene>
    <name evidence="8" type="ORF">H8B21_17015</name>
</gene>
<dbReference type="Proteomes" id="UP000651112">
    <property type="component" value="Unassembled WGS sequence"/>
</dbReference>
<dbReference type="InterPro" id="IPR012944">
    <property type="entry name" value="SusD_RagB_dom"/>
</dbReference>
<evidence type="ECO:0000256" key="3">
    <source>
        <dbReference type="ARBA" id="ARBA00022729"/>
    </source>
</evidence>
<keyword evidence="9" id="KW-1185">Reference proteome</keyword>
<reference evidence="8 9" key="1">
    <citation type="submission" date="2020-08" db="EMBL/GenBank/DDBJ databases">
        <title>Sphingobacterium sp. DN00404 isolated from aquaculture water.</title>
        <authorList>
            <person name="Zhang M."/>
        </authorList>
    </citation>
    <scope>NUCLEOTIDE SEQUENCE [LARGE SCALE GENOMIC DNA]</scope>
    <source>
        <strain evidence="8 9">KCTC 42746</strain>
    </source>
</reference>
<proteinExistence type="inferred from homology"/>
<keyword evidence="4" id="KW-0472">Membrane</keyword>
<dbReference type="PROSITE" id="PS51257">
    <property type="entry name" value="PROKAR_LIPOPROTEIN"/>
    <property type="match status" value="1"/>
</dbReference>
<keyword evidence="3" id="KW-0732">Signal</keyword>
<comment type="similarity">
    <text evidence="2">Belongs to the SusD family.</text>
</comment>
<dbReference type="Pfam" id="PF07980">
    <property type="entry name" value="SusD_RagB"/>
    <property type="match status" value="1"/>
</dbReference>
<keyword evidence="5" id="KW-0998">Cell outer membrane</keyword>
<name>A0ABR7XW78_9SPHI</name>
<evidence type="ECO:0000256" key="4">
    <source>
        <dbReference type="ARBA" id="ARBA00023136"/>
    </source>
</evidence>
<dbReference type="SUPFAM" id="SSF48452">
    <property type="entry name" value="TPR-like"/>
    <property type="match status" value="1"/>
</dbReference>
<evidence type="ECO:0000313" key="8">
    <source>
        <dbReference type="EMBL" id="MBD1423269.1"/>
    </source>
</evidence>
<accession>A0ABR7XW78</accession>
<evidence type="ECO:0000256" key="1">
    <source>
        <dbReference type="ARBA" id="ARBA00004442"/>
    </source>
</evidence>
<evidence type="ECO:0000313" key="9">
    <source>
        <dbReference type="Proteomes" id="UP000651112"/>
    </source>
</evidence>
<dbReference type="Gene3D" id="1.25.40.390">
    <property type="match status" value="1"/>
</dbReference>
<dbReference type="InterPro" id="IPR033985">
    <property type="entry name" value="SusD-like_N"/>
</dbReference>
<comment type="subcellular location">
    <subcellularLocation>
        <location evidence="1">Cell outer membrane</location>
    </subcellularLocation>
</comment>
<feature type="domain" description="RagB/SusD" evidence="6">
    <location>
        <begin position="273"/>
        <end position="567"/>
    </location>
</feature>
<protein>
    <submittedName>
        <fullName evidence="8">RagB/SusD family nutrient uptake outer membrane protein</fullName>
    </submittedName>
</protein>
<evidence type="ECO:0000259" key="6">
    <source>
        <dbReference type="Pfam" id="PF07980"/>
    </source>
</evidence>